<name>A0A3B5MN85_9TELE</name>
<dbReference type="SMART" id="SM00028">
    <property type="entry name" value="TPR"/>
    <property type="match status" value="2"/>
</dbReference>
<dbReference type="GO" id="GO:0036297">
    <property type="term" value="P:interstrand cross-link repair"/>
    <property type="evidence" value="ECO:0007669"/>
    <property type="project" value="InterPro"/>
</dbReference>
<dbReference type="InterPro" id="IPR011990">
    <property type="entry name" value="TPR-like_helical_dom_sf"/>
</dbReference>
<dbReference type="Pfam" id="PF13181">
    <property type="entry name" value="TPR_8"/>
    <property type="match status" value="2"/>
</dbReference>
<reference evidence="2" key="2">
    <citation type="submission" date="2025-09" db="UniProtKB">
        <authorList>
            <consortium name="Ensembl"/>
        </authorList>
    </citation>
    <scope>IDENTIFICATION</scope>
</reference>
<dbReference type="PROSITE" id="PS50005">
    <property type="entry name" value="TPR"/>
    <property type="match status" value="2"/>
</dbReference>
<organism evidence="2 3">
    <name type="scientific">Xiphophorus couchianus</name>
    <name type="common">Monterrey platyfish</name>
    <dbReference type="NCBI Taxonomy" id="32473"/>
    <lineage>
        <taxon>Eukaryota</taxon>
        <taxon>Metazoa</taxon>
        <taxon>Chordata</taxon>
        <taxon>Craniata</taxon>
        <taxon>Vertebrata</taxon>
        <taxon>Euteleostomi</taxon>
        <taxon>Actinopterygii</taxon>
        <taxon>Neopterygii</taxon>
        <taxon>Teleostei</taxon>
        <taxon>Neoteleostei</taxon>
        <taxon>Acanthomorphata</taxon>
        <taxon>Ovalentaria</taxon>
        <taxon>Atherinomorphae</taxon>
        <taxon>Cyprinodontiformes</taxon>
        <taxon>Poeciliidae</taxon>
        <taxon>Poeciliinae</taxon>
        <taxon>Xiphophorus</taxon>
    </lineage>
</organism>
<dbReference type="Gene3D" id="1.25.40.10">
    <property type="entry name" value="Tetratricopeptide repeat domain"/>
    <property type="match status" value="1"/>
</dbReference>
<dbReference type="GeneTree" id="ENSGT00390000007195"/>
<dbReference type="SUPFAM" id="SSF48452">
    <property type="entry name" value="TPR-like"/>
    <property type="match status" value="2"/>
</dbReference>
<dbReference type="Proteomes" id="UP000261380">
    <property type="component" value="Unplaced"/>
</dbReference>
<protein>
    <submittedName>
        <fullName evidence="2">FA complementation group G</fullName>
    </submittedName>
</protein>
<feature type="repeat" description="TPR" evidence="1">
    <location>
        <begin position="216"/>
        <end position="249"/>
    </location>
</feature>
<dbReference type="Ensembl" id="ENSXCOT00000022892.1">
    <property type="protein sequence ID" value="ENSXCOP00000022616.1"/>
    <property type="gene ID" value="ENSXCOG00000016904.1"/>
</dbReference>
<dbReference type="GO" id="GO:0043240">
    <property type="term" value="C:Fanconi anaemia nuclear complex"/>
    <property type="evidence" value="ECO:0007669"/>
    <property type="project" value="InterPro"/>
</dbReference>
<dbReference type="PANTHER" id="PTHR15254">
    <property type="entry name" value="FANCONI ANEMIA GROUP G PROTEIN FAMILY MEMBER"/>
    <property type="match status" value="1"/>
</dbReference>
<reference evidence="2" key="1">
    <citation type="submission" date="2025-08" db="UniProtKB">
        <authorList>
            <consortium name="Ensembl"/>
        </authorList>
    </citation>
    <scope>IDENTIFICATION</scope>
</reference>
<dbReference type="STRING" id="32473.ENSXCOP00000022616"/>
<evidence type="ECO:0000256" key="1">
    <source>
        <dbReference type="PROSITE-ProRule" id="PRU00339"/>
    </source>
</evidence>
<feature type="repeat" description="TPR" evidence="1">
    <location>
        <begin position="437"/>
        <end position="470"/>
    </location>
</feature>
<evidence type="ECO:0000313" key="2">
    <source>
        <dbReference type="Ensembl" id="ENSXCOP00000022616.1"/>
    </source>
</evidence>
<keyword evidence="3" id="KW-1185">Reference proteome</keyword>
<accession>A0A3B5MN85</accession>
<keyword evidence="1" id="KW-0802">TPR repeat</keyword>
<dbReference type="PANTHER" id="PTHR15254:SF2">
    <property type="entry name" value="FANCONI ANEMIA GROUP G PROTEIN"/>
    <property type="match status" value="1"/>
</dbReference>
<proteinExistence type="predicted"/>
<dbReference type="InterPro" id="IPR039684">
    <property type="entry name" value="FANCG"/>
</dbReference>
<dbReference type="InterPro" id="IPR019734">
    <property type="entry name" value="TPR_rpt"/>
</dbReference>
<evidence type="ECO:0000313" key="3">
    <source>
        <dbReference type="Proteomes" id="UP000261380"/>
    </source>
</evidence>
<dbReference type="AlphaFoldDB" id="A0A3B5MN85"/>
<sequence>MIQSTSLLESWTQENNQLASSCKVNPSLISWVSCLSLSGIPPHLDRAQLELSVAYNTCVCFTAQSQFDEAELLLTQSAQRLLQIAGDDPGTSDPSVLWRAALKSVTGTALRRYVLNLLCVQWGVWLAKSRLNAMQDFQEMSLLEAQSGAVGNDCMAETKEKIPNIPILVLDPRRLVDLLKICTTIVQGAERLTEGWSVLSALQAASASPAPRALIAYTHLLSGSCLAHMNRPQMALQCYRKALEADPRCVCALYQSALIYRRLENLQAEVQALRILHSILLLPSSTEPAMAAGRLLSPSLFLCSQSLSSLLSVPSALSVLHSLALKCVIHGRVSEGVECYLDLLAALQSEDQHGVRVHAAVSTLPKLPRLYLEAGAALVMAQRPADCMALCDEVIGSTLDLLPEKVLLEDPGDGRVAGSREMTEEAENGLVRLLWTAAAYLLQGHCYSQLKDWKQAVTHYTRCINLLVKVHYKDTDKDAEQGVDLCVLQRLKGLSLAGRGISFAQIDRLKESLRDLHLSQQAHPEGVSARRWYGEVLWRLDRKQEAAACWEQTWSHPIPSMTCLLCFVLWWEPQFFCRALPVYAQELQSLPVLDSAKLQQKLQEPGPT</sequence>